<evidence type="ECO:0000256" key="1">
    <source>
        <dbReference type="ARBA" id="ARBA00044755"/>
    </source>
</evidence>
<dbReference type="EMBL" id="VYGV01000011">
    <property type="protein sequence ID" value="NWF46129.1"/>
    <property type="molecule type" value="Genomic_DNA"/>
</dbReference>
<organism evidence="2 3">
    <name type="scientific">Hydrogenophaga aromaticivorans</name>
    <dbReference type="NCBI Taxonomy" id="2610898"/>
    <lineage>
        <taxon>Bacteria</taxon>
        <taxon>Pseudomonadati</taxon>
        <taxon>Pseudomonadota</taxon>
        <taxon>Betaproteobacteria</taxon>
        <taxon>Burkholderiales</taxon>
        <taxon>Comamonadaceae</taxon>
        <taxon>Hydrogenophaga</taxon>
    </lineage>
</organism>
<reference evidence="2 3" key="1">
    <citation type="submission" date="2019-09" db="EMBL/GenBank/DDBJ databases">
        <title>Hydrogenophaga aromatica sp. nov., isolated from a para-xylene-degrading enrichment culture.</title>
        <authorList>
            <person name="Tancsics A."/>
            <person name="Banerjee S."/>
        </authorList>
    </citation>
    <scope>NUCLEOTIDE SEQUENCE [LARGE SCALE GENOMIC DNA]</scope>
    <source>
        <strain evidence="2 3">D2P1</strain>
    </source>
</reference>
<evidence type="ECO:0000313" key="3">
    <source>
        <dbReference type="Proteomes" id="UP000545507"/>
    </source>
</evidence>
<comment type="caution">
    <text evidence="2">The sequence shown here is derived from an EMBL/GenBank/DDBJ whole genome shotgun (WGS) entry which is preliminary data.</text>
</comment>
<dbReference type="PANTHER" id="PTHR35024">
    <property type="entry name" value="HYPOTHETICAL CYTOSOLIC PROTEIN"/>
    <property type="match status" value="1"/>
</dbReference>
<sequence>MSQYLEVSETATEPDLNDEVDYAEPIADSHFAQANLHQVHATTALVAPALPPTDRPNGTIPKGVEFNGTVVGRNRYDIHGSFKGDITITDQDLIISDGAEYQGNVVAKNAVIAGVLNGKVVCSEGCVQFASTAKCAVELEYDELVVDRGAKVNAQLKNTGNN</sequence>
<name>A0A7Y8GWG7_9BURK</name>
<dbReference type="AlphaFoldDB" id="A0A7Y8GWG7"/>
<dbReference type="PANTHER" id="PTHR35024:SF4">
    <property type="entry name" value="POLYMER-FORMING CYTOSKELETAL PROTEIN"/>
    <property type="match status" value="1"/>
</dbReference>
<dbReference type="Proteomes" id="UP000545507">
    <property type="component" value="Unassembled WGS sequence"/>
</dbReference>
<gene>
    <name evidence="2" type="ORF">F3K02_12825</name>
</gene>
<evidence type="ECO:0000313" key="2">
    <source>
        <dbReference type="EMBL" id="NWF46129.1"/>
    </source>
</evidence>
<dbReference type="RefSeq" id="WP_177136034.1">
    <property type="nucleotide sequence ID" value="NZ_VYGV01000011.1"/>
</dbReference>
<dbReference type="Pfam" id="PF04519">
    <property type="entry name" value="Bactofilin"/>
    <property type="match status" value="1"/>
</dbReference>
<dbReference type="InterPro" id="IPR007607">
    <property type="entry name" value="BacA/B"/>
</dbReference>
<keyword evidence="3" id="KW-1185">Reference proteome</keyword>
<accession>A0A7Y8GWG7</accession>
<proteinExistence type="inferred from homology"/>
<comment type="similarity">
    <text evidence="1">Belongs to the bactofilin family.</text>
</comment>
<protein>
    <submittedName>
        <fullName evidence="2">Polymer-forming cytoskeletal protein</fullName>
    </submittedName>
</protein>